<dbReference type="Proteomes" id="UP001250662">
    <property type="component" value="Unassembled WGS sequence"/>
</dbReference>
<evidence type="ECO:0000313" key="1">
    <source>
        <dbReference type="EMBL" id="MDT0621190.1"/>
    </source>
</evidence>
<reference evidence="1 2" key="1">
    <citation type="submission" date="2023-09" db="EMBL/GenBank/DDBJ databases">
        <authorList>
            <person name="Rey-Velasco X."/>
        </authorList>
    </citation>
    <scope>NUCLEOTIDE SEQUENCE [LARGE SCALE GENOMIC DNA]</scope>
    <source>
        <strain evidence="1 2">P007</strain>
    </source>
</reference>
<gene>
    <name evidence="1" type="ORF">RM520_06120</name>
</gene>
<protein>
    <submittedName>
        <fullName evidence="1">Cell envelope biogenesis protein OmpA</fullName>
    </submittedName>
</protein>
<accession>A0ABU3BGC8</accession>
<comment type="caution">
    <text evidence="1">The sequence shown here is derived from an EMBL/GenBank/DDBJ whole genome shotgun (WGS) entry which is preliminary data.</text>
</comment>
<sequence length="262" mass="30614">MNEKDKLTLFKEILLTDEREFAEKISIRIEQIEKTINEQKKLSKKVDPIITERLNEYTRSIPETLGSTITETLKKEIKNSRNEVVDALYPILGKMIKKYISQEIKVLSAKINDRLNWKKRFKNSIRTKNNASPKHLIPTKIEQVLLIEQESGILIGSYSNKQTIDEEMISGMLTAIKLFVEDAYLKKQQHLELIEYELFKIHIQSFMTHYIAVVISGNYHPSSKDKLQNMIFDFYEEFTKTSIIETKSLNKKLASYFSNAEI</sequence>
<organism evidence="1 2">
    <name type="scientific">Croceitalea vernalis</name>
    <dbReference type="NCBI Taxonomy" id="3075599"/>
    <lineage>
        <taxon>Bacteria</taxon>
        <taxon>Pseudomonadati</taxon>
        <taxon>Bacteroidota</taxon>
        <taxon>Flavobacteriia</taxon>
        <taxon>Flavobacteriales</taxon>
        <taxon>Flavobacteriaceae</taxon>
        <taxon>Croceitalea</taxon>
    </lineage>
</organism>
<keyword evidence="2" id="KW-1185">Reference proteome</keyword>
<dbReference type="RefSeq" id="WP_311387339.1">
    <property type="nucleotide sequence ID" value="NZ_JAVRHU010000001.1"/>
</dbReference>
<proteinExistence type="predicted"/>
<name>A0ABU3BGC8_9FLAO</name>
<dbReference type="EMBL" id="JAVRHU010000001">
    <property type="protein sequence ID" value="MDT0621190.1"/>
    <property type="molecule type" value="Genomic_DNA"/>
</dbReference>
<evidence type="ECO:0000313" key="2">
    <source>
        <dbReference type="Proteomes" id="UP001250662"/>
    </source>
</evidence>